<keyword evidence="3" id="KW-1185">Reference proteome</keyword>
<protein>
    <submittedName>
        <fullName evidence="2">Uncharacterized protein</fullName>
    </submittedName>
</protein>
<organism evidence="2 3">
    <name type="scientific">Burkholderia dolosa</name>
    <dbReference type="NCBI Taxonomy" id="152500"/>
    <lineage>
        <taxon>Bacteria</taxon>
        <taxon>Pseudomonadati</taxon>
        <taxon>Pseudomonadota</taxon>
        <taxon>Betaproteobacteria</taxon>
        <taxon>Burkholderiales</taxon>
        <taxon>Burkholderiaceae</taxon>
        <taxon>Burkholderia</taxon>
        <taxon>Burkholderia cepacia complex</taxon>
    </lineage>
</organism>
<name>A0A892I7K6_9BURK</name>
<sequence>MKRSSRAAVSIVAPFFCVRPVARDDLRFMLRAGRLPFDQGRVGMTDATRQIQMPISDRDIRRISVSFQYRFTEYSRRAPLRPTQAGRIRSADPISRAIKNGRQMQRKV</sequence>
<dbReference type="AlphaFoldDB" id="A0A892I7K6"/>
<reference evidence="2 3" key="1">
    <citation type="submission" date="2021-02" db="EMBL/GenBank/DDBJ databases">
        <title>FDA dAtabase for Regulatory Grade micrObial Sequences (FDA-ARGOS): Supporting development and validation of Infectious Disease Dx tests.</title>
        <authorList>
            <person name="Minogue T."/>
            <person name="Wolcott M."/>
            <person name="Wasieloski L."/>
            <person name="Aguilar W."/>
            <person name="Moore D."/>
            <person name="Jaissle J."/>
            <person name="Tallon L."/>
            <person name="Sadzewicz L."/>
            <person name="Zhao X."/>
            <person name="Boylan J."/>
            <person name="Ott S."/>
            <person name="Bowen H."/>
            <person name="Vavikolanu K."/>
            <person name="Mehta A."/>
            <person name="Aluvathingal J."/>
            <person name="Nadendla S."/>
            <person name="Yan Y."/>
            <person name="Sichtig H."/>
        </authorList>
    </citation>
    <scope>NUCLEOTIDE SEQUENCE [LARGE SCALE GENOMIC DNA]</scope>
    <source>
        <strain evidence="2 3">FDAARGOS_1272</strain>
    </source>
</reference>
<dbReference type="RefSeq" id="WP_123806841.1">
    <property type="nucleotide sequence ID" value="NZ_CABVPR010000101.1"/>
</dbReference>
<dbReference type="EMBL" id="CP069482">
    <property type="protein sequence ID" value="QRO76779.1"/>
    <property type="molecule type" value="Genomic_DNA"/>
</dbReference>
<dbReference type="Proteomes" id="UP000625568">
    <property type="component" value="Chromosome 1"/>
</dbReference>
<accession>A0A892I7K6</accession>
<proteinExistence type="predicted"/>
<evidence type="ECO:0000256" key="1">
    <source>
        <dbReference type="SAM" id="MobiDB-lite"/>
    </source>
</evidence>
<dbReference type="GeneID" id="93127531"/>
<evidence type="ECO:0000313" key="3">
    <source>
        <dbReference type="Proteomes" id="UP000625568"/>
    </source>
</evidence>
<feature type="region of interest" description="Disordered" evidence="1">
    <location>
        <begin position="80"/>
        <end position="108"/>
    </location>
</feature>
<gene>
    <name evidence="2" type="ORF">I6K02_12820</name>
</gene>
<evidence type="ECO:0000313" key="2">
    <source>
        <dbReference type="EMBL" id="QRO76779.1"/>
    </source>
</evidence>